<dbReference type="PROSITE" id="PS50280">
    <property type="entry name" value="SET"/>
    <property type="match status" value="1"/>
</dbReference>
<reference evidence="19" key="2">
    <citation type="submission" date="2025-08" db="UniProtKB">
        <authorList>
            <consortium name="Ensembl"/>
        </authorList>
    </citation>
    <scope>IDENTIFICATION</scope>
</reference>
<evidence type="ECO:0000256" key="1">
    <source>
        <dbReference type="ARBA" id="ARBA00004123"/>
    </source>
</evidence>
<feature type="domain" description="SET" evidence="17">
    <location>
        <begin position="204"/>
        <end position="594"/>
    </location>
</feature>
<comment type="subcellular location">
    <subcellularLocation>
        <location evidence="2">Cytoplasm</location>
    </subcellularLocation>
    <subcellularLocation>
        <location evidence="1">Nucleus</location>
    </subcellularLocation>
</comment>
<keyword evidence="4" id="KW-0489">Methyltransferase</keyword>
<keyword evidence="5" id="KW-0808">Transferase</keyword>
<dbReference type="GeneTree" id="ENSGT00730000111079"/>
<dbReference type="GO" id="GO:0005737">
    <property type="term" value="C:cytoplasm"/>
    <property type="evidence" value="ECO:0007669"/>
    <property type="project" value="UniProtKB-SubCell"/>
</dbReference>
<organism evidence="19 20">
    <name type="scientific">Esox lucius</name>
    <name type="common">Northern pike</name>
    <dbReference type="NCBI Taxonomy" id="8010"/>
    <lineage>
        <taxon>Eukaryota</taxon>
        <taxon>Metazoa</taxon>
        <taxon>Chordata</taxon>
        <taxon>Craniata</taxon>
        <taxon>Vertebrata</taxon>
        <taxon>Euteleostomi</taxon>
        <taxon>Actinopterygii</taxon>
        <taxon>Neopterygii</taxon>
        <taxon>Teleostei</taxon>
        <taxon>Protacanthopterygii</taxon>
        <taxon>Esociformes</taxon>
        <taxon>Esocidae</taxon>
        <taxon>Esox</taxon>
    </lineage>
</organism>
<dbReference type="Proteomes" id="UP000265140">
    <property type="component" value="Chromosome 7"/>
</dbReference>
<dbReference type="InterPro" id="IPR052097">
    <property type="entry name" value="SET-MYND_domain_protein"/>
</dbReference>
<evidence type="ECO:0000259" key="17">
    <source>
        <dbReference type="PROSITE" id="PS50280"/>
    </source>
</evidence>
<dbReference type="GO" id="GO:0032259">
    <property type="term" value="P:methylation"/>
    <property type="evidence" value="ECO:0007669"/>
    <property type="project" value="UniProtKB-KW"/>
</dbReference>
<sequence>MDLPCFEWQQHVKQKWNRLTPDQNKHFVSLLDIDEVFDFGLSQVSKEDTDFLSSISKRYPVQKDLEQATRCKEKGNANFKARDYTAAALLYSQGVCHASQSSEQLSLCYANRSAALFHLQLYKECLCDIDRALKHGYPSHLQHKLQGRRTQCLNHLPDRLEGLNQPKQGAGVKVEGVSSGNREAKLPDSHQHRYGSAPVSCLSPHVSVCFSPGKGRHLVANEGIAAGEAIVEDCAYSCVLIPGMEGGGSFGTEERLCHLCLGGTLGSLPCEGCSYARYCSEGCRHAAWESHHRLECPVGAELRAAGVMSQLALRMCLKAGLKEVLKAREPTRDEDRVHKPVGGKVRPGNAGSKADAENVAPEEDSGAPSARYHGDSYLSIYHLLPHLSGHTPSMRYLWSITVATLCLRLCQVGPPPTSWERGGACDNKRFQGQAGEEESGVWIQKLSLLGSVVLRHLLQLQCNAQAVSLLRDTGELTAVQTSQEVRIATAVFPTLSILNHSCYPNTSLIFRTAQPGSPKPRLDSGSALITEPRLDSGSGLITEPRLDPGSALITDPRLDSGSALTCSMCPAWVSVTVRASRDIAPGQEVLHCYGPHSSRMGLCERRRLLQEQYHFLCVCQACCLEQGEGPGGGGGVATTVAHLLCGRCQGPVKPGSEGWCVCKRSSCAHRASRSELDQKLREVKVQLEQAVDLLETEKPDQSVRMLQRATSEADLFLTETHPLQGQLADATSRAYATMGEVCVCVCMDTSFTKELTVLTLSFCVCVCVGDWRAAATQLERSVVAICSQYGEDSIELGRQLFKLAQLHFNGGSPGPSLSVIPRARRLLSLHCGPHCPEVQELQAMEDCLQGAL</sequence>
<dbReference type="PANTHER" id="PTHR46165">
    <property type="entry name" value="SET AND MYND DOMAIN-CONTAINING PROTEIN 4"/>
    <property type="match status" value="1"/>
</dbReference>
<dbReference type="Gene3D" id="2.170.270.10">
    <property type="entry name" value="SET domain"/>
    <property type="match status" value="1"/>
</dbReference>
<evidence type="ECO:0000256" key="9">
    <source>
        <dbReference type="ARBA" id="ARBA00022833"/>
    </source>
</evidence>
<dbReference type="SUPFAM" id="SSF48452">
    <property type="entry name" value="TPR-like"/>
    <property type="match status" value="1"/>
</dbReference>
<dbReference type="PANTHER" id="PTHR46165:SF2">
    <property type="entry name" value="SET AND MYND DOMAIN-CONTAINING PROTEIN 4"/>
    <property type="match status" value="1"/>
</dbReference>
<dbReference type="Gene3D" id="6.10.140.2220">
    <property type="match status" value="1"/>
</dbReference>
<keyword evidence="3" id="KW-0963">Cytoplasm</keyword>
<keyword evidence="7" id="KW-0479">Metal-binding</keyword>
<evidence type="ECO:0000256" key="10">
    <source>
        <dbReference type="ARBA" id="ARBA00023242"/>
    </source>
</evidence>
<dbReference type="GO" id="GO:0042826">
    <property type="term" value="F:histone deacetylase binding"/>
    <property type="evidence" value="ECO:0007669"/>
    <property type="project" value="TreeGrafter"/>
</dbReference>
<evidence type="ECO:0000256" key="13">
    <source>
        <dbReference type="ARBA" id="ARBA00093635"/>
    </source>
</evidence>
<dbReference type="AlphaFoldDB" id="A0AAY5L765"/>
<name>A0AAY5L765_ESOLU</name>
<evidence type="ECO:0000256" key="3">
    <source>
        <dbReference type="ARBA" id="ARBA00022490"/>
    </source>
</evidence>
<dbReference type="InterPro" id="IPR011990">
    <property type="entry name" value="TPR-like_helical_dom_sf"/>
</dbReference>
<accession>A0AAY5L765</accession>
<proteinExistence type="predicted"/>
<dbReference type="SUPFAM" id="SSF144232">
    <property type="entry name" value="HIT/MYND zinc finger-like"/>
    <property type="match status" value="1"/>
</dbReference>
<evidence type="ECO:0000256" key="16">
    <source>
        <dbReference type="SAM" id="MobiDB-lite"/>
    </source>
</evidence>
<dbReference type="InterPro" id="IPR046341">
    <property type="entry name" value="SET_dom_sf"/>
</dbReference>
<feature type="domain" description="MYND-type" evidence="18">
    <location>
        <begin position="257"/>
        <end position="296"/>
    </location>
</feature>
<keyword evidence="8 15" id="KW-0863">Zinc-finger</keyword>
<dbReference type="GO" id="GO:0008168">
    <property type="term" value="F:methyltransferase activity"/>
    <property type="evidence" value="ECO:0007669"/>
    <property type="project" value="UniProtKB-KW"/>
</dbReference>
<dbReference type="PROSITE" id="PS01360">
    <property type="entry name" value="ZF_MYND_1"/>
    <property type="match status" value="1"/>
</dbReference>
<evidence type="ECO:0000259" key="18">
    <source>
        <dbReference type="PROSITE" id="PS50865"/>
    </source>
</evidence>
<protein>
    <recommendedName>
        <fullName evidence="13">Protein-lysine N-methyltransferase SMYD4</fullName>
    </recommendedName>
    <alternativeName>
        <fullName evidence="14">SET and MYND domain-containing protein 4</fullName>
    </alternativeName>
</protein>
<dbReference type="CDD" id="cd10536">
    <property type="entry name" value="SET_SMYD4"/>
    <property type="match status" value="1"/>
</dbReference>
<evidence type="ECO:0000256" key="8">
    <source>
        <dbReference type="ARBA" id="ARBA00022771"/>
    </source>
</evidence>
<dbReference type="GO" id="GO:0007507">
    <property type="term" value="P:heart development"/>
    <property type="evidence" value="ECO:0007669"/>
    <property type="project" value="TreeGrafter"/>
</dbReference>
<evidence type="ECO:0000256" key="14">
    <source>
        <dbReference type="ARBA" id="ARBA00093680"/>
    </source>
</evidence>
<reference evidence="19" key="3">
    <citation type="submission" date="2025-09" db="UniProtKB">
        <authorList>
            <consortium name="Ensembl"/>
        </authorList>
    </citation>
    <scope>IDENTIFICATION</scope>
</reference>
<evidence type="ECO:0000313" key="19">
    <source>
        <dbReference type="Ensembl" id="ENSELUP00000096881.1"/>
    </source>
</evidence>
<evidence type="ECO:0000256" key="15">
    <source>
        <dbReference type="PROSITE-ProRule" id="PRU00134"/>
    </source>
</evidence>
<evidence type="ECO:0000256" key="5">
    <source>
        <dbReference type="ARBA" id="ARBA00022679"/>
    </source>
</evidence>
<keyword evidence="6" id="KW-0949">S-adenosyl-L-methionine</keyword>
<evidence type="ECO:0000256" key="4">
    <source>
        <dbReference type="ARBA" id="ARBA00022603"/>
    </source>
</evidence>
<dbReference type="SUPFAM" id="SSF82199">
    <property type="entry name" value="SET domain"/>
    <property type="match status" value="1"/>
</dbReference>
<dbReference type="Pfam" id="PF01753">
    <property type="entry name" value="zf-MYND"/>
    <property type="match status" value="1"/>
</dbReference>
<dbReference type="PROSITE" id="PS50865">
    <property type="entry name" value="ZF_MYND_2"/>
    <property type="match status" value="1"/>
</dbReference>
<reference evidence="19 20" key="1">
    <citation type="submission" date="2020-02" db="EMBL/GenBank/DDBJ databases">
        <title>Esox lucius (northern pike) genome, fEsoLuc1, primary haplotype.</title>
        <authorList>
            <person name="Myers G."/>
            <person name="Karagic N."/>
            <person name="Meyer A."/>
            <person name="Pippel M."/>
            <person name="Reichard M."/>
            <person name="Winkler S."/>
            <person name="Tracey A."/>
            <person name="Sims Y."/>
            <person name="Howe K."/>
            <person name="Rhie A."/>
            <person name="Formenti G."/>
            <person name="Durbin R."/>
            <person name="Fedrigo O."/>
            <person name="Jarvis E.D."/>
        </authorList>
    </citation>
    <scope>NUCLEOTIDE SEQUENCE [LARGE SCALE GENOMIC DNA]</scope>
</reference>
<dbReference type="GO" id="GO:0008270">
    <property type="term" value="F:zinc ion binding"/>
    <property type="evidence" value="ECO:0007669"/>
    <property type="project" value="UniProtKB-KW"/>
</dbReference>
<dbReference type="InterPro" id="IPR001214">
    <property type="entry name" value="SET_dom"/>
</dbReference>
<evidence type="ECO:0000256" key="2">
    <source>
        <dbReference type="ARBA" id="ARBA00004496"/>
    </source>
</evidence>
<dbReference type="InterPro" id="IPR044421">
    <property type="entry name" value="SMYD4_SET"/>
</dbReference>
<keyword evidence="10" id="KW-0539">Nucleus</keyword>
<gene>
    <name evidence="19" type="primary">SMYD4</name>
</gene>
<comment type="function">
    <text evidence="12">Protein-lysine N-methyltransferase. Monomethylates PRMT5, modulating its transcriptional activity. May also act as a histone methyltransferase. Plays a critical role in cardiac development. Acts as a key epigenetic regulator of gene expression during cardiac development via its dual activities as a methyltransferase and negative regulator of HDAC1.</text>
</comment>
<dbReference type="GO" id="GO:0005634">
    <property type="term" value="C:nucleus"/>
    <property type="evidence" value="ECO:0007669"/>
    <property type="project" value="UniProtKB-SubCell"/>
</dbReference>
<dbReference type="Gene3D" id="1.25.40.10">
    <property type="entry name" value="Tetratricopeptide repeat domain"/>
    <property type="match status" value="2"/>
</dbReference>
<evidence type="ECO:0000313" key="20">
    <source>
        <dbReference type="Proteomes" id="UP000265140"/>
    </source>
</evidence>
<keyword evidence="20" id="KW-1185">Reference proteome</keyword>
<evidence type="ECO:0000256" key="6">
    <source>
        <dbReference type="ARBA" id="ARBA00022691"/>
    </source>
</evidence>
<comment type="catalytic activity">
    <reaction evidence="11">
        <text>L-lysyl-[protein] + S-adenosyl-L-methionine = N(6)-methyl-L-lysyl-[protein] + S-adenosyl-L-homocysteine + H(+)</text>
        <dbReference type="Rhea" id="RHEA:51736"/>
        <dbReference type="Rhea" id="RHEA-COMP:9752"/>
        <dbReference type="Rhea" id="RHEA-COMP:13053"/>
        <dbReference type="ChEBI" id="CHEBI:15378"/>
        <dbReference type="ChEBI" id="CHEBI:29969"/>
        <dbReference type="ChEBI" id="CHEBI:57856"/>
        <dbReference type="ChEBI" id="CHEBI:59789"/>
        <dbReference type="ChEBI" id="CHEBI:61929"/>
    </reaction>
</comment>
<evidence type="ECO:0000256" key="11">
    <source>
        <dbReference type="ARBA" id="ARBA00048985"/>
    </source>
</evidence>
<evidence type="ECO:0000256" key="12">
    <source>
        <dbReference type="ARBA" id="ARBA00093423"/>
    </source>
</evidence>
<evidence type="ECO:0000256" key="7">
    <source>
        <dbReference type="ARBA" id="ARBA00022723"/>
    </source>
</evidence>
<keyword evidence="9" id="KW-0862">Zinc</keyword>
<dbReference type="Ensembl" id="ENSELUT00000098325.1">
    <property type="protein sequence ID" value="ENSELUP00000096881.1"/>
    <property type="gene ID" value="ENSELUG00000038208.1"/>
</dbReference>
<feature type="region of interest" description="Disordered" evidence="16">
    <location>
        <begin position="330"/>
        <end position="368"/>
    </location>
</feature>
<dbReference type="InterPro" id="IPR002893">
    <property type="entry name" value="Znf_MYND"/>
</dbReference>